<evidence type="ECO:0000256" key="1">
    <source>
        <dbReference type="ARBA" id="ARBA00023125"/>
    </source>
</evidence>
<organism evidence="3">
    <name type="scientific">marine sediment metagenome</name>
    <dbReference type="NCBI Taxonomy" id="412755"/>
    <lineage>
        <taxon>unclassified sequences</taxon>
        <taxon>metagenomes</taxon>
        <taxon>ecological metagenomes</taxon>
    </lineage>
</organism>
<sequence>VESPDPNRILAIDLGERVVATSVMIVDGQVKHVDFHGKEVRGIRRHYAWLRKRLGERKLLKTMKRIGHKERRKVNDILHKVSYEMVELADQFSLTIVLGDLEGIRDRARGRRMNRIVANMPYYKLTRMITYKANWRGVPVMKLSEAYTSKTCHRCGERGTRPHQGLFKCQNCGLEYNADLNGAINIAERFREQALPERGLIDHALNSGEMKPC</sequence>
<reference evidence="3" key="1">
    <citation type="journal article" date="2014" name="Front. Microbiol.">
        <title>High frequency of phylogenetically diverse reductive dehalogenase-homologous genes in deep subseafloor sedimentary metagenomes.</title>
        <authorList>
            <person name="Kawai M."/>
            <person name="Futagami T."/>
            <person name="Toyoda A."/>
            <person name="Takaki Y."/>
            <person name="Nishi S."/>
            <person name="Hori S."/>
            <person name="Arai W."/>
            <person name="Tsubouchi T."/>
            <person name="Morono Y."/>
            <person name="Uchiyama I."/>
            <person name="Ito T."/>
            <person name="Fujiyama A."/>
            <person name="Inagaki F."/>
            <person name="Takami H."/>
        </authorList>
    </citation>
    <scope>NUCLEOTIDE SEQUENCE</scope>
    <source>
        <strain evidence="3">Expedition CK06-06</strain>
    </source>
</reference>
<dbReference type="NCBIfam" id="NF040570">
    <property type="entry name" value="guided_TnpB"/>
    <property type="match status" value="1"/>
</dbReference>
<evidence type="ECO:0000259" key="2">
    <source>
        <dbReference type="Pfam" id="PF07282"/>
    </source>
</evidence>
<dbReference type="PANTHER" id="PTHR30405">
    <property type="entry name" value="TRANSPOSASE"/>
    <property type="match status" value="1"/>
</dbReference>
<comment type="caution">
    <text evidence="3">The sequence shown here is derived from an EMBL/GenBank/DDBJ whole genome shotgun (WGS) entry which is preliminary data.</text>
</comment>
<gene>
    <name evidence="3" type="ORF">S03H2_11297</name>
</gene>
<dbReference type="NCBIfam" id="TIGR01766">
    <property type="entry name" value="IS200/IS605 family accessory protein TnpB-like domain"/>
    <property type="match status" value="1"/>
</dbReference>
<dbReference type="InterPro" id="IPR051399">
    <property type="entry name" value="RNA-guided_DNA_endo/Transpos"/>
</dbReference>
<feature type="domain" description="Cas12f1-like TNB" evidence="2">
    <location>
        <begin position="122"/>
        <end position="186"/>
    </location>
</feature>
<proteinExistence type="predicted"/>
<keyword evidence="1" id="KW-0238">DNA-binding</keyword>
<name>X1G8K5_9ZZZZ</name>
<accession>X1G8K5</accession>
<protein>
    <recommendedName>
        <fullName evidence="2">Cas12f1-like TNB domain-containing protein</fullName>
    </recommendedName>
</protein>
<dbReference type="InterPro" id="IPR010095">
    <property type="entry name" value="Cas12f1-like_TNB"/>
</dbReference>
<feature type="non-terminal residue" evidence="3">
    <location>
        <position position="1"/>
    </location>
</feature>
<dbReference type="Pfam" id="PF07282">
    <property type="entry name" value="Cas12f1-like_TNB"/>
    <property type="match status" value="1"/>
</dbReference>
<dbReference type="PANTHER" id="PTHR30405:SF21">
    <property type="entry name" value="TRANSPOSASE-RELATED"/>
    <property type="match status" value="1"/>
</dbReference>
<dbReference type="GO" id="GO:0003677">
    <property type="term" value="F:DNA binding"/>
    <property type="evidence" value="ECO:0007669"/>
    <property type="project" value="UniProtKB-KW"/>
</dbReference>
<dbReference type="AlphaFoldDB" id="X1G8K5"/>
<dbReference type="EMBL" id="BARU01005773">
    <property type="protein sequence ID" value="GAH41150.1"/>
    <property type="molecule type" value="Genomic_DNA"/>
</dbReference>
<evidence type="ECO:0000313" key="3">
    <source>
        <dbReference type="EMBL" id="GAH41150.1"/>
    </source>
</evidence>